<accession>A0A9W8MAS1</accession>
<protein>
    <submittedName>
        <fullName evidence="2">Uncharacterized protein</fullName>
    </submittedName>
</protein>
<proteinExistence type="predicted"/>
<organism evidence="2 3">
    <name type="scientific">Candolleomyces eurysporus</name>
    <dbReference type="NCBI Taxonomy" id="2828524"/>
    <lineage>
        <taxon>Eukaryota</taxon>
        <taxon>Fungi</taxon>
        <taxon>Dikarya</taxon>
        <taxon>Basidiomycota</taxon>
        <taxon>Agaricomycotina</taxon>
        <taxon>Agaricomycetes</taxon>
        <taxon>Agaricomycetidae</taxon>
        <taxon>Agaricales</taxon>
        <taxon>Agaricineae</taxon>
        <taxon>Psathyrellaceae</taxon>
        <taxon>Candolleomyces</taxon>
    </lineage>
</organism>
<dbReference type="EMBL" id="JANBPK010001547">
    <property type="protein sequence ID" value="KAJ2921804.1"/>
    <property type="molecule type" value="Genomic_DNA"/>
</dbReference>
<keyword evidence="3" id="KW-1185">Reference proteome</keyword>
<dbReference type="AlphaFoldDB" id="A0A9W8MAS1"/>
<feature type="non-terminal residue" evidence="2">
    <location>
        <position position="209"/>
    </location>
</feature>
<dbReference type="Proteomes" id="UP001140091">
    <property type="component" value="Unassembled WGS sequence"/>
</dbReference>
<evidence type="ECO:0000313" key="2">
    <source>
        <dbReference type="EMBL" id="KAJ2921804.1"/>
    </source>
</evidence>
<feature type="region of interest" description="Disordered" evidence="1">
    <location>
        <begin position="187"/>
        <end position="209"/>
    </location>
</feature>
<dbReference type="OrthoDB" id="3015699at2759"/>
<comment type="caution">
    <text evidence="2">The sequence shown here is derived from an EMBL/GenBank/DDBJ whole genome shotgun (WGS) entry which is preliminary data.</text>
</comment>
<evidence type="ECO:0000256" key="1">
    <source>
        <dbReference type="SAM" id="MobiDB-lite"/>
    </source>
</evidence>
<feature type="compositionally biased region" description="Acidic residues" evidence="1">
    <location>
        <begin position="187"/>
        <end position="202"/>
    </location>
</feature>
<sequence length="209" mass="23770">MCWFNKHDLPPNFDVEDPPANLIVSAPSAIAIDINLLLKVIAGRLGISSLCSLKIASKRVVLTNDMVALVKDLTKLDKIAIWHSHDALSKFLAILKKKKDHALAFPSLQSIELHDIDFDEELTGDSDPAVRALAAVLKSRKKVRPTIKRFAMTQCINFVEEDWEVLRAALPKQAEMYWDEYEYIVDPSEDEDEDEDEEEDDYGGFWGYY</sequence>
<gene>
    <name evidence="2" type="ORF">H1R20_g15291</name>
</gene>
<reference evidence="2" key="1">
    <citation type="submission" date="2022-06" db="EMBL/GenBank/DDBJ databases">
        <title>Genome Sequence of Candolleomyces eurysporus.</title>
        <authorList>
            <person name="Buettner E."/>
        </authorList>
    </citation>
    <scope>NUCLEOTIDE SEQUENCE</scope>
    <source>
        <strain evidence="2">VTCC 930004</strain>
    </source>
</reference>
<evidence type="ECO:0000313" key="3">
    <source>
        <dbReference type="Proteomes" id="UP001140091"/>
    </source>
</evidence>
<name>A0A9W8MAS1_9AGAR</name>